<evidence type="ECO:0000313" key="2">
    <source>
        <dbReference type="EMBL" id="KAG5621421.1"/>
    </source>
</evidence>
<keyword evidence="1" id="KW-0812">Transmembrane</keyword>
<gene>
    <name evidence="2" type="ORF">H5410_006639</name>
</gene>
<protein>
    <submittedName>
        <fullName evidence="2">Uncharacterized protein</fullName>
    </submittedName>
</protein>
<dbReference type="Proteomes" id="UP000824120">
    <property type="component" value="Chromosome 2"/>
</dbReference>
<organism evidence="2 3">
    <name type="scientific">Solanum commersonii</name>
    <name type="common">Commerson's wild potato</name>
    <name type="synonym">Commerson's nightshade</name>
    <dbReference type="NCBI Taxonomy" id="4109"/>
    <lineage>
        <taxon>Eukaryota</taxon>
        <taxon>Viridiplantae</taxon>
        <taxon>Streptophyta</taxon>
        <taxon>Embryophyta</taxon>
        <taxon>Tracheophyta</taxon>
        <taxon>Spermatophyta</taxon>
        <taxon>Magnoliopsida</taxon>
        <taxon>eudicotyledons</taxon>
        <taxon>Gunneridae</taxon>
        <taxon>Pentapetalae</taxon>
        <taxon>asterids</taxon>
        <taxon>lamiids</taxon>
        <taxon>Solanales</taxon>
        <taxon>Solanaceae</taxon>
        <taxon>Solanoideae</taxon>
        <taxon>Solaneae</taxon>
        <taxon>Solanum</taxon>
    </lineage>
</organism>
<keyword evidence="1" id="KW-1133">Transmembrane helix</keyword>
<feature type="transmembrane region" description="Helical" evidence="1">
    <location>
        <begin position="20"/>
        <end position="38"/>
    </location>
</feature>
<comment type="caution">
    <text evidence="2">The sequence shown here is derived from an EMBL/GenBank/DDBJ whole genome shotgun (WGS) entry which is preliminary data.</text>
</comment>
<evidence type="ECO:0000256" key="1">
    <source>
        <dbReference type="SAM" id="Phobius"/>
    </source>
</evidence>
<sequence>HAQLNLQGIVLSFCSPPPSVFPYLQIVMLFCLVIYDNVDGKVPYRDLRVAHIER</sequence>
<feature type="non-terminal residue" evidence="2">
    <location>
        <position position="54"/>
    </location>
</feature>
<proteinExistence type="predicted"/>
<reference evidence="2 3" key="1">
    <citation type="submission" date="2020-09" db="EMBL/GenBank/DDBJ databases">
        <title>De no assembly of potato wild relative species, Solanum commersonii.</title>
        <authorList>
            <person name="Cho K."/>
        </authorList>
    </citation>
    <scope>NUCLEOTIDE SEQUENCE [LARGE SCALE GENOMIC DNA]</scope>
    <source>
        <strain evidence="2">LZ3.2</strain>
        <tissue evidence="2">Leaf</tissue>
    </source>
</reference>
<keyword evidence="3" id="KW-1185">Reference proteome</keyword>
<dbReference type="AlphaFoldDB" id="A0A9J6A9W9"/>
<accession>A0A9J6A9W9</accession>
<name>A0A9J6A9W9_SOLCO</name>
<dbReference type="EMBL" id="JACXVP010000002">
    <property type="protein sequence ID" value="KAG5621421.1"/>
    <property type="molecule type" value="Genomic_DNA"/>
</dbReference>
<keyword evidence="1" id="KW-0472">Membrane</keyword>
<evidence type="ECO:0000313" key="3">
    <source>
        <dbReference type="Proteomes" id="UP000824120"/>
    </source>
</evidence>